<dbReference type="InterPro" id="IPR036388">
    <property type="entry name" value="WH-like_DNA-bd_sf"/>
</dbReference>
<dbReference type="PANTHER" id="PTHR44688:SF16">
    <property type="entry name" value="DNA-BINDING TRANSCRIPTIONAL ACTIVATOR DEVR_DOSR"/>
    <property type="match status" value="1"/>
</dbReference>
<comment type="caution">
    <text evidence="5">The sequence shown here is derived from an EMBL/GenBank/DDBJ whole genome shotgun (WGS) entry which is preliminary data.</text>
</comment>
<evidence type="ECO:0000313" key="6">
    <source>
        <dbReference type="Proteomes" id="UP000628854"/>
    </source>
</evidence>
<evidence type="ECO:0000256" key="1">
    <source>
        <dbReference type="ARBA" id="ARBA00023015"/>
    </source>
</evidence>
<dbReference type="SMART" id="SM00421">
    <property type="entry name" value="HTH_LUXR"/>
    <property type="match status" value="1"/>
</dbReference>
<dbReference type="EMBL" id="BMKF01000001">
    <property type="protein sequence ID" value="GGB58882.1"/>
    <property type="molecule type" value="Genomic_DNA"/>
</dbReference>
<evidence type="ECO:0000259" key="4">
    <source>
        <dbReference type="PROSITE" id="PS50043"/>
    </source>
</evidence>
<organism evidence="5 6">
    <name type="scientific">Henriciella pelagia</name>
    <dbReference type="NCBI Taxonomy" id="1977912"/>
    <lineage>
        <taxon>Bacteria</taxon>
        <taxon>Pseudomonadati</taxon>
        <taxon>Pseudomonadota</taxon>
        <taxon>Alphaproteobacteria</taxon>
        <taxon>Hyphomonadales</taxon>
        <taxon>Hyphomonadaceae</taxon>
        <taxon>Henriciella</taxon>
    </lineage>
</organism>
<proteinExistence type="predicted"/>
<dbReference type="PRINTS" id="PR00038">
    <property type="entry name" value="HTHLUXR"/>
</dbReference>
<dbReference type="RefSeq" id="WP_084393829.1">
    <property type="nucleotide sequence ID" value="NZ_BMKF01000001.1"/>
</dbReference>
<dbReference type="InterPro" id="IPR000792">
    <property type="entry name" value="Tscrpt_reg_LuxR_C"/>
</dbReference>
<dbReference type="SUPFAM" id="SSF46894">
    <property type="entry name" value="C-terminal effector domain of the bipartite response regulators"/>
    <property type="match status" value="1"/>
</dbReference>
<feature type="domain" description="HTH luxR-type" evidence="4">
    <location>
        <begin position="147"/>
        <end position="212"/>
    </location>
</feature>
<name>A0ABQ1J3J6_9PROT</name>
<keyword evidence="3" id="KW-0804">Transcription</keyword>
<evidence type="ECO:0000313" key="5">
    <source>
        <dbReference type="EMBL" id="GGB58882.1"/>
    </source>
</evidence>
<accession>A0ABQ1J3J6</accession>
<reference evidence="6" key="1">
    <citation type="journal article" date="2019" name="Int. J. Syst. Evol. Microbiol.">
        <title>The Global Catalogue of Microorganisms (GCM) 10K type strain sequencing project: providing services to taxonomists for standard genome sequencing and annotation.</title>
        <authorList>
            <consortium name="The Broad Institute Genomics Platform"/>
            <consortium name="The Broad Institute Genome Sequencing Center for Infectious Disease"/>
            <person name="Wu L."/>
            <person name="Ma J."/>
        </authorList>
    </citation>
    <scope>NUCLEOTIDE SEQUENCE [LARGE SCALE GENOMIC DNA]</scope>
    <source>
        <strain evidence="6">CGMCC 1.15928</strain>
    </source>
</reference>
<keyword evidence="2" id="KW-0238">DNA-binding</keyword>
<sequence>MYRCISLHPAPILDHVGKPYAKTLFKWFDPKLHYWNDRTFAPPRSGFIQASRICAEPFLFDGTKLKSWRPNQALDAFNANADYDAFGVASAIIRPCYIPFGVIGTLVWATNETVADIDAVFSTHAGEMHPLSLHFLSRYRENAAHAKLPEIVELTRREIQCPKWAALGKTDSEIAEIVGISVPTVRFHLTNSGHKMGVVGRAHAVRVATNPGYVGRSAV</sequence>
<evidence type="ECO:0000256" key="3">
    <source>
        <dbReference type="ARBA" id="ARBA00023163"/>
    </source>
</evidence>
<protein>
    <recommendedName>
        <fullName evidence="4">HTH luxR-type domain-containing protein</fullName>
    </recommendedName>
</protein>
<dbReference type="PANTHER" id="PTHR44688">
    <property type="entry name" value="DNA-BINDING TRANSCRIPTIONAL ACTIVATOR DEVR_DOSR"/>
    <property type="match status" value="1"/>
</dbReference>
<dbReference type="InterPro" id="IPR016032">
    <property type="entry name" value="Sig_transdc_resp-reg_C-effctor"/>
</dbReference>
<keyword evidence="6" id="KW-1185">Reference proteome</keyword>
<dbReference type="PROSITE" id="PS50043">
    <property type="entry name" value="HTH_LUXR_2"/>
    <property type="match status" value="1"/>
</dbReference>
<gene>
    <name evidence="5" type="ORF">GCM10011503_04100</name>
</gene>
<dbReference type="CDD" id="cd06170">
    <property type="entry name" value="LuxR_C_like"/>
    <property type="match status" value="1"/>
</dbReference>
<evidence type="ECO:0000256" key="2">
    <source>
        <dbReference type="ARBA" id="ARBA00023125"/>
    </source>
</evidence>
<keyword evidence="1" id="KW-0805">Transcription regulation</keyword>
<dbReference type="Proteomes" id="UP000628854">
    <property type="component" value="Unassembled WGS sequence"/>
</dbReference>
<dbReference type="Pfam" id="PF00196">
    <property type="entry name" value="GerE"/>
    <property type="match status" value="1"/>
</dbReference>
<dbReference type="Gene3D" id="1.10.10.10">
    <property type="entry name" value="Winged helix-like DNA-binding domain superfamily/Winged helix DNA-binding domain"/>
    <property type="match status" value="1"/>
</dbReference>